<dbReference type="STRING" id="745776.DGo_CA2927"/>
<dbReference type="Gene3D" id="2.70.70.10">
    <property type="entry name" value="Glucose Permease (Domain IIA)"/>
    <property type="match status" value="1"/>
</dbReference>
<dbReference type="GO" id="GO:0004222">
    <property type="term" value="F:metalloendopeptidase activity"/>
    <property type="evidence" value="ECO:0007669"/>
    <property type="project" value="TreeGrafter"/>
</dbReference>
<evidence type="ECO:0000313" key="3">
    <source>
        <dbReference type="EMBL" id="AFD26854.1"/>
    </source>
</evidence>
<dbReference type="Pfam" id="PF01551">
    <property type="entry name" value="Peptidase_M23"/>
    <property type="match status" value="1"/>
</dbReference>
<feature type="domain" description="LysM" evidence="2">
    <location>
        <begin position="34"/>
        <end position="79"/>
    </location>
</feature>
<dbReference type="PANTHER" id="PTHR21666">
    <property type="entry name" value="PEPTIDASE-RELATED"/>
    <property type="match status" value="1"/>
</dbReference>
<proteinExistence type="predicted"/>
<organism evidence="3 4">
    <name type="scientific">Deinococcus gobiensis (strain DSM 21396 / JCM 16679 / CGMCC 1.7299 / I-0)</name>
    <dbReference type="NCBI Taxonomy" id="745776"/>
    <lineage>
        <taxon>Bacteria</taxon>
        <taxon>Thermotogati</taxon>
        <taxon>Deinococcota</taxon>
        <taxon>Deinococci</taxon>
        <taxon>Deinococcales</taxon>
        <taxon>Deinococcaceae</taxon>
        <taxon>Deinococcus</taxon>
    </lineage>
</organism>
<gene>
    <name evidence="3" type="ordered locus">DGo_CA2927</name>
</gene>
<dbReference type="Proteomes" id="UP000007575">
    <property type="component" value="Chromosome"/>
</dbReference>
<keyword evidence="1" id="KW-0732">Signal</keyword>
<dbReference type="InterPro" id="IPR016047">
    <property type="entry name" value="M23ase_b-sheet_dom"/>
</dbReference>
<name>H8GVY9_DEIGI</name>
<evidence type="ECO:0000313" key="4">
    <source>
        <dbReference type="Proteomes" id="UP000007575"/>
    </source>
</evidence>
<dbReference type="Pfam" id="PF01476">
    <property type="entry name" value="LysM"/>
    <property type="match status" value="2"/>
</dbReference>
<dbReference type="InterPro" id="IPR018392">
    <property type="entry name" value="LysM"/>
</dbReference>
<dbReference type="PROSITE" id="PS51782">
    <property type="entry name" value="LYSM"/>
    <property type="match status" value="1"/>
</dbReference>
<dbReference type="PATRIC" id="fig|745776.4.peg.3004"/>
<dbReference type="SUPFAM" id="SSF51261">
    <property type="entry name" value="Duplicated hybrid motif"/>
    <property type="match status" value="1"/>
</dbReference>
<dbReference type="InterPro" id="IPR011055">
    <property type="entry name" value="Dup_hybrid_motif"/>
</dbReference>
<dbReference type="HOGENOM" id="CLU_029425_7_3_0"/>
<evidence type="ECO:0000256" key="1">
    <source>
        <dbReference type="ARBA" id="ARBA00022729"/>
    </source>
</evidence>
<accession>H8GVY9</accession>
<dbReference type="CDD" id="cd12797">
    <property type="entry name" value="M23_peptidase"/>
    <property type="match status" value="1"/>
</dbReference>
<dbReference type="InterPro" id="IPR036779">
    <property type="entry name" value="LysM_dom_sf"/>
</dbReference>
<dbReference type="SUPFAM" id="SSF54106">
    <property type="entry name" value="LysM domain"/>
    <property type="match status" value="1"/>
</dbReference>
<dbReference type="eggNOG" id="COG0739">
    <property type="taxonomic scope" value="Bacteria"/>
</dbReference>
<dbReference type="KEGG" id="dgo:DGo_CA2927"/>
<dbReference type="SMART" id="SM00257">
    <property type="entry name" value="LysM"/>
    <property type="match status" value="1"/>
</dbReference>
<keyword evidence="4" id="KW-1185">Reference proteome</keyword>
<dbReference type="InterPro" id="IPR050570">
    <property type="entry name" value="Cell_wall_metabolism_enzyme"/>
</dbReference>
<dbReference type="Gene3D" id="3.10.350.10">
    <property type="entry name" value="LysM domain"/>
    <property type="match status" value="1"/>
</dbReference>
<dbReference type="AlphaFoldDB" id="H8GVY9"/>
<dbReference type="PANTHER" id="PTHR21666:SF289">
    <property type="entry name" value="L-ALA--D-GLU ENDOPEPTIDASE"/>
    <property type="match status" value="1"/>
</dbReference>
<evidence type="ECO:0000259" key="2">
    <source>
        <dbReference type="PROSITE" id="PS51782"/>
    </source>
</evidence>
<protein>
    <submittedName>
        <fullName evidence="3">Metalloendopeptidase M23B and LisM domain protein</fullName>
    </submittedName>
</protein>
<dbReference type="EMBL" id="CP002191">
    <property type="protein sequence ID" value="AFD26854.1"/>
    <property type="molecule type" value="Genomic_DNA"/>
</dbReference>
<reference evidence="3 4" key="1">
    <citation type="journal article" date="2012" name="PLoS ONE">
        <title>Genome sequence and transcriptome analysis of the radioresistant bacterium Deinococcus gobiensis: insights into the extreme environmental adaptations.</title>
        <authorList>
            <person name="Yuan M."/>
            <person name="Chen M."/>
            <person name="Zhang W."/>
            <person name="Lu W."/>
            <person name="Wang J."/>
            <person name="Yang M."/>
            <person name="Zhao P."/>
            <person name="Tang R."/>
            <person name="Li X."/>
            <person name="Hao Y."/>
            <person name="Zhou Z."/>
            <person name="Zhan Y."/>
            <person name="Yu H."/>
            <person name="Teng C."/>
            <person name="Yan Y."/>
            <person name="Ping S."/>
            <person name="Wang Y."/>
            <person name="Lin M."/>
        </authorList>
    </citation>
    <scope>NUCLEOTIDE SEQUENCE [LARGE SCALE GENOMIC DNA]</scope>
    <source>
        <strain evidence="3 4">I-0</strain>
    </source>
</reference>
<sequence length="252" mass="27428">MGLAQLRAANPQLRRDVVQAGRVIKIPNRRLAAARYHVRSGENLTVVARRHGLSLSELLRANPKLKAGRPVQVGTAVTIPGRVVAARLGTAAAPAVAVRRAPTPRATLRTASTGRQIVNEGRWVWPVEGYHRVTSGYGERTLEGDQEMHYGLDIAAPTGTPVLAARSGRVLESRNDAERGWGWTVVLEHPDGWITRYAHLSVNLVKAGQLVRAGQTVGRVGSTGRSTGAHLHYGTYLRWNPKDPMALYRGLD</sequence>